<dbReference type="Proteomes" id="UP001281761">
    <property type="component" value="Unassembled WGS sequence"/>
</dbReference>
<reference evidence="3 4" key="1">
    <citation type="journal article" date="2022" name="bioRxiv">
        <title>Genomics of Preaxostyla Flagellates Illuminates Evolutionary Transitions and the Path Towards Mitochondrial Loss.</title>
        <authorList>
            <person name="Novak L.V.F."/>
            <person name="Treitli S.C."/>
            <person name="Pyrih J."/>
            <person name="Halakuc P."/>
            <person name="Pipaliya S.V."/>
            <person name="Vacek V."/>
            <person name="Brzon O."/>
            <person name="Soukal P."/>
            <person name="Eme L."/>
            <person name="Dacks J.B."/>
            <person name="Karnkowska A."/>
            <person name="Elias M."/>
            <person name="Hampl V."/>
        </authorList>
    </citation>
    <scope>NUCLEOTIDE SEQUENCE [LARGE SCALE GENOMIC DNA]</scope>
    <source>
        <strain evidence="3">NAU3</strain>
        <tissue evidence="3">Gut</tissue>
    </source>
</reference>
<dbReference type="GO" id="GO:0004674">
    <property type="term" value="F:protein serine/threonine kinase activity"/>
    <property type="evidence" value="ECO:0007669"/>
    <property type="project" value="UniProtKB-EC"/>
</dbReference>
<dbReference type="SUPFAM" id="SSF56112">
    <property type="entry name" value="Protein kinase-like (PK-like)"/>
    <property type="match status" value="1"/>
</dbReference>
<dbReference type="Gene3D" id="1.10.510.10">
    <property type="entry name" value="Transferase(Phosphotransferase) domain 1"/>
    <property type="match status" value="1"/>
</dbReference>
<sequence length="815" mass="92485">MADSIQVPVGYSFLRIINSGGFGTVVEMIEKSTNMHYAGKIVQCLTQKHKDRFDREVGRLKTFEHPRIIKLKESVAMEGNQVMVMELGGKSLADVVQDYAERKVRMPREEVYRVMEDIASALEMMHNHESGRTAHGDIKMENILMDADGHAKLCDFGAAESEDVSSSRSVMSQLYVSPERMESETGAATCEADVWALGVVLYWLLFGEPPFKAKNPIQLIREIASFKPIGIPNSCGEEERALLMRMMDPCAETRVTCRQLLLSKSFRCLVNTIEGVWKLKDEEQALRISAQKETVKMTVEKRKAEAKARTAEQEKWMAETREKKAEELKEQAERDRERMADEVWRIREQHGEARGRMEKRTMFVKAGSPRVTVPTAWVGTESLKTFDENTHSLTPTTLTQIVSLEKSTEWRTVFTLPIDEGEWELKIRGNDAVWIASLGFLKHPLPENATQRQCGSWMNGIGGHFILWDGRMWKGGEFKPAGTNKSLTRIGQTAAIRVNMRTREARLFVDDEEQPGIFTEIPSPLCLAKAMKFLESVPPIGQPQTDAFLNNFKQTSDESLENFVECIVVLMSAPSQAIPTATMMLLKNLIYHCSTNVNLSLVKANLIRQLINTLNPLSLSWIEAADIHTNLLAAIIESVWLATPDGLTLLGIEDDDEQQAVHATILKQVLMPSEEYIRHLCVNRFSIVDGDQSLNFLALLAQIIQICPSYRPTMKIVLHMPVFLAIPSCLTFFEYDEAIWSFLSSMVYTQREWNKQKGKYRRMWKEVQRMLRMEGMEDVIVEKLQNDKITACGGWIASASIEWNNLLGMNLPAFQ</sequence>
<dbReference type="EC" id="2.7.11.1" evidence="3"/>
<feature type="domain" description="Protein kinase" evidence="2">
    <location>
        <begin position="11"/>
        <end position="266"/>
    </location>
</feature>
<organism evidence="3 4">
    <name type="scientific">Blattamonas nauphoetae</name>
    <dbReference type="NCBI Taxonomy" id="2049346"/>
    <lineage>
        <taxon>Eukaryota</taxon>
        <taxon>Metamonada</taxon>
        <taxon>Preaxostyla</taxon>
        <taxon>Oxymonadida</taxon>
        <taxon>Blattamonas</taxon>
    </lineage>
</organism>
<accession>A0ABQ9XNG9</accession>
<feature type="coiled-coil region" evidence="1">
    <location>
        <begin position="294"/>
        <end position="349"/>
    </location>
</feature>
<dbReference type="CDD" id="cd14014">
    <property type="entry name" value="STKc_PknB_like"/>
    <property type="match status" value="1"/>
</dbReference>
<dbReference type="InterPro" id="IPR011009">
    <property type="entry name" value="Kinase-like_dom_sf"/>
</dbReference>
<comment type="caution">
    <text evidence="3">The sequence shown here is derived from an EMBL/GenBank/DDBJ whole genome shotgun (WGS) entry which is preliminary data.</text>
</comment>
<keyword evidence="3" id="KW-0808">Transferase</keyword>
<protein>
    <submittedName>
        <fullName evidence="3">Carbon catabolite-derepressing protein kinase</fullName>
        <ecNumber evidence="3">2.7.11.1</ecNumber>
    </submittedName>
</protein>
<evidence type="ECO:0000313" key="3">
    <source>
        <dbReference type="EMBL" id="KAK2952937.1"/>
    </source>
</evidence>
<dbReference type="InterPro" id="IPR000719">
    <property type="entry name" value="Prot_kinase_dom"/>
</dbReference>
<gene>
    <name evidence="3" type="ORF">BLNAU_12113</name>
</gene>
<proteinExistence type="predicted"/>
<dbReference type="PANTHER" id="PTHR24362">
    <property type="entry name" value="SERINE/THREONINE-PROTEIN KINASE NEK"/>
    <property type="match status" value="1"/>
</dbReference>
<evidence type="ECO:0000256" key="1">
    <source>
        <dbReference type="SAM" id="Coils"/>
    </source>
</evidence>
<name>A0ABQ9XNG9_9EUKA</name>
<dbReference type="PANTHER" id="PTHR24362:SF309">
    <property type="entry name" value="PROTEIN KINASE DOMAIN-CONTAINING PROTEIN"/>
    <property type="match status" value="1"/>
</dbReference>
<dbReference type="PROSITE" id="PS50011">
    <property type="entry name" value="PROTEIN_KINASE_DOM"/>
    <property type="match status" value="1"/>
</dbReference>
<keyword evidence="4" id="KW-1185">Reference proteome</keyword>
<evidence type="ECO:0000313" key="4">
    <source>
        <dbReference type="Proteomes" id="UP001281761"/>
    </source>
</evidence>
<dbReference type="Pfam" id="PF00069">
    <property type="entry name" value="Pkinase"/>
    <property type="match status" value="1"/>
</dbReference>
<keyword evidence="3" id="KW-0418">Kinase</keyword>
<dbReference type="EMBL" id="JARBJD010000097">
    <property type="protein sequence ID" value="KAK2952937.1"/>
    <property type="molecule type" value="Genomic_DNA"/>
</dbReference>
<dbReference type="SMART" id="SM00220">
    <property type="entry name" value="S_TKc"/>
    <property type="match status" value="1"/>
</dbReference>
<evidence type="ECO:0000259" key="2">
    <source>
        <dbReference type="PROSITE" id="PS50011"/>
    </source>
</evidence>
<keyword evidence="1" id="KW-0175">Coiled coil</keyword>